<dbReference type="InterPro" id="IPR039776">
    <property type="entry name" value="Pds5"/>
</dbReference>
<feature type="transmembrane region" description="Helical" evidence="3">
    <location>
        <begin position="95"/>
        <end position="114"/>
    </location>
</feature>
<keyword evidence="3" id="KW-1133">Transmembrane helix</keyword>
<dbReference type="PANTHER" id="PTHR12663:SF0">
    <property type="entry name" value="PRECOCIOUS DISSOCIATION OF SISTERS 5, ISOFORM A"/>
    <property type="match status" value="1"/>
</dbReference>
<dbReference type="GO" id="GO:0005634">
    <property type="term" value="C:nucleus"/>
    <property type="evidence" value="ECO:0007669"/>
    <property type="project" value="UniProtKB-SubCell"/>
</dbReference>
<keyword evidence="5" id="KW-1185">Reference proteome</keyword>
<sequence length="149" mass="17027">MQQAAVLLQEGEQSPPPSIVVAMKAITEALVLPSLLRHKDEDVKLLVASCISEIMRIFAPEAPYDDDVLKDIFQLIVNIFQGLNEVSSPSFPRRVNILFFFFFFLELFFIALLHQGGRRPWCKKYKVREPQSRTVRVYGDPDIVTLSDT</sequence>
<protein>
    <recommendedName>
        <fullName evidence="6">Sister chromatid cohesion protein</fullName>
    </recommendedName>
</protein>
<gene>
    <name evidence="4" type="ORF">R1sor_007509</name>
</gene>
<evidence type="ECO:0000313" key="5">
    <source>
        <dbReference type="Proteomes" id="UP001633002"/>
    </source>
</evidence>
<name>A0ABD3HQP3_9MARC</name>
<evidence type="ECO:0000256" key="1">
    <source>
        <dbReference type="ARBA" id="ARBA00004123"/>
    </source>
</evidence>
<evidence type="ECO:0008006" key="6">
    <source>
        <dbReference type="Google" id="ProtNLM"/>
    </source>
</evidence>
<dbReference type="AlphaFoldDB" id="A0ABD3HQP3"/>
<comment type="caution">
    <text evidence="4">The sequence shown here is derived from an EMBL/GenBank/DDBJ whole genome shotgun (WGS) entry which is preliminary data.</text>
</comment>
<keyword evidence="3" id="KW-0812">Transmembrane</keyword>
<dbReference type="EMBL" id="JBJQOH010000003">
    <property type="protein sequence ID" value="KAL3693858.1"/>
    <property type="molecule type" value="Genomic_DNA"/>
</dbReference>
<comment type="subcellular location">
    <subcellularLocation>
        <location evidence="1">Nucleus</location>
    </subcellularLocation>
</comment>
<evidence type="ECO:0000313" key="4">
    <source>
        <dbReference type="EMBL" id="KAL3693858.1"/>
    </source>
</evidence>
<evidence type="ECO:0000256" key="2">
    <source>
        <dbReference type="ARBA" id="ARBA00023242"/>
    </source>
</evidence>
<dbReference type="Proteomes" id="UP001633002">
    <property type="component" value="Unassembled WGS sequence"/>
</dbReference>
<dbReference type="GO" id="GO:0006281">
    <property type="term" value="P:DNA repair"/>
    <property type="evidence" value="ECO:0007669"/>
    <property type="project" value="UniProtKB-ARBA"/>
</dbReference>
<keyword evidence="3" id="KW-0472">Membrane</keyword>
<dbReference type="Pfam" id="PF20168">
    <property type="entry name" value="PDS5"/>
    <property type="match status" value="1"/>
</dbReference>
<dbReference type="GO" id="GO:0007062">
    <property type="term" value="P:sister chromatid cohesion"/>
    <property type="evidence" value="ECO:0007669"/>
    <property type="project" value="UniProtKB-ARBA"/>
</dbReference>
<reference evidence="4 5" key="1">
    <citation type="submission" date="2024-09" db="EMBL/GenBank/DDBJ databases">
        <title>Chromosome-scale assembly of Riccia sorocarpa.</title>
        <authorList>
            <person name="Paukszto L."/>
        </authorList>
    </citation>
    <scope>NUCLEOTIDE SEQUENCE [LARGE SCALE GENOMIC DNA]</scope>
    <source>
        <strain evidence="4">LP-2024</strain>
        <tissue evidence="4">Aerial parts of the thallus</tissue>
    </source>
</reference>
<accession>A0ABD3HQP3</accession>
<dbReference type="PANTHER" id="PTHR12663">
    <property type="entry name" value="ANDROGEN INDUCED INHIBITOR OF PROLIFERATION AS3 / PDS5-RELATED"/>
    <property type="match status" value="1"/>
</dbReference>
<evidence type="ECO:0000256" key="3">
    <source>
        <dbReference type="SAM" id="Phobius"/>
    </source>
</evidence>
<proteinExistence type="predicted"/>
<keyword evidence="2" id="KW-0539">Nucleus</keyword>
<organism evidence="4 5">
    <name type="scientific">Riccia sorocarpa</name>
    <dbReference type="NCBI Taxonomy" id="122646"/>
    <lineage>
        <taxon>Eukaryota</taxon>
        <taxon>Viridiplantae</taxon>
        <taxon>Streptophyta</taxon>
        <taxon>Embryophyta</taxon>
        <taxon>Marchantiophyta</taxon>
        <taxon>Marchantiopsida</taxon>
        <taxon>Marchantiidae</taxon>
        <taxon>Marchantiales</taxon>
        <taxon>Ricciaceae</taxon>
        <taxon>Riccia</taxon>
    </lineage>
</organism>